<dbReference type="EMBL" id="CP025958">
    <property type="protein sequence ID" value="AWM40664.1"/>
    <property type="molecule type" value="Genomic_DNA"/>
</dbReference>
<reference evidence="1 2" key="1">
    <citation type="submission" date="2018-01" db="EMBL/GenBank/DDBJ databases">
        <title>G. obscuriglobus.</title>
        <authorList>
            <person name="Franke J."/>
            <person name="Blomberg W."/>
            <person name="Selmecki A."/>
        </authorList>
    </citation>
    <scope>NUCLEOTIDE SEQUENCE [LARGE SCALE GENOMIC DNA]</scope>
    <source>
        <strain evidence="1 2">DSM 5831</strain>
    </source>
</reference>
<evidence type="ECO:0000313" key="2">
    <source>
        <dbReference type="Proteomes" id="UP000245802"/>
    </source>
</evidence>
<keyword evidence="2" id="KW-1185">Reference proteome</keyword>
<name>A0A2Z3HFT0_9BACT</name>
<dbReference type="RefSeq" id="WP_010050337.1">
    <property type="nucleotide sequence ID" value="NZ_CP025958.1"/>
</dbReference>
<proteinExistence type="predicted"/>
<accession>A0A2Z3HFT0</accession>
<evidence type="ECO:0000313" key="1">
    <source>
        <dbReference type="EMBL" id="AWM40664.1"/>
    </source>
</evidence>
<gene>
    <name evidence="1" type="ORF">C1280_29230</name>
</gene>
<dbReference type="KEGG" id="gog:C1280_29230"/>
<dbReference type="AlphaFoldDB" id="A0A2Z3HFT0"/>
<sequence length="70" mass="7776">MPASFSPWADTLNALYQFDFPLGEVMRPTRAARPFTTTRVTTTVSVVVTRTRTTAVTMKNVAGLHNRVYG</sequence>
<organism evidence="1 2">
    <name type="scientific">Gemmata obscuriglobus</name>
    <dbReference type="NCBI Taxonomy" id="114"/>
    <lineage>
        <taxon>Bacteria</taxon>
        <taxon>Pseudomonadati</taxon>
        <taxon>Planctomycetota</taxon>
        <taxon>Planctomycetia</taxon>
        <taxon>Gemmatales</taxon>
        <taxon>Gemmataceae</taxon>
        <taxon>Gemmata</taxon>
    </lineage>
</organism>
<protein>
    <submittedName>
        <fullName evidence="1">Uncharacterized protein</fullName>
    </submittedName>
</protein>
<dbReference type="Proteomes" id="UP000245802">
    <property type="component" value="Chromosome"/>
</dbReference>